<proteinExistence type="predicted"/>
<sequence>MFDRLIHSKPGAGRARGSVPAIRSAGAGWTALGLAFFAVIAILWGATASPAPGSASAISAPPPVASPQVAQSADLRLYRSIAERVRAGENYYVAASTEQRARSFPLKPGVAIRLPTLAWLQAALGATGTMAAAIVLLIGIAAAWWRRFAAEGASPAERRAGTALVLIGSALLLNPDYHVLHELWAGALIAFAVGIHRPNQWLGAVLVGALALAIRELALPFVMLMAAMALYRRNWHETAAWGIVVSGFALVLAWHLHIVSGYVLPDDTVGPGWLALRGPAGWVGSVILSSPLHVLPAAFGAFAIAASLLGWAAMRGVAGATVLMLSVGYGLGFMLAGRDDNFYWGLIVTQLLLGGMAFVPRLFRALVDLATAWRATRVSRALAE</sequence>
<feature type="transmembrane region" description="Helical" evidence="1">
    <location>
        <begin position="282"/>
        <end position="309"/>
    </location>
</feature>
<feature type="transmembrane region" description="Helical" evidence="1">
    <location>
        <begin position="316"/>
        <end position="336"/>
    </location>
</feature>
<feature type="transmembrane region" description="Helical" evidence="1">
    <location>
        <begin position="21"/>
        <end position="44"/>
    </location>
</feature>
<dbReference type="RefSeq" id="WP_160610951.1">
    <property type="nucleotide sequence ID" value="NZ_WTZA01000001.1"/>
</dbReference>
<feature type="transmembrane region" description="Helical" evidence="1">
    <location>
        <begin position="239"/>
        <end position="262"/>
    </location>
</feature>
<organism evidence="2 3">
    <name type="scientific">Tsuneonella aeria</name>
    <dbReference type="NCBI Taxonomy" id="1837929"/>
    <lineage>
        <taxon>Bacteria</taxon>
        <taxon>Pseudomonadati</taxon>
        <taxon>Pseudomonadota</taxon>
        <taxon>Alphaproteobacteria</taxon>
        <taxon>Sphingomonadales</taxon>
        <taxon>Erythrobacteraceae</taxon>
        <taxon>Tsuneonella</taxon>
    </lineage>
</organism>
<comment type="caution">
    <text evidence="2">The sequence shown here is derived from an EMBL/GenBank/DDBJ whole genome shotgun (WGS) entry which is preliminary data.</text>
</comment>
<protein>
    <submittedName>
        <fullName evidence="2">Uncharacterized protein</fullName>
    </submittedName>
</protein>
<evidence type="ECO:0000313" key="3">
    <source>
        <dbReference type="Proteomes" id="UP000439522"/>
    </source>
</evidence>
<dbReference type="OrthoDB" id="8266279at2"/>
<keyword evidence="3" id="KW-1185">Reference proteome</keyword>
<feature type="transmembrane region" description="Helical" evidence="1">
    <location>
        <begin position="201"/>
        <end position="227"/>
    </location>
</feature>
<keyword evidence="1" id="KW-1133">Transmembrane helix</keyword>
<keyword evidence="1" id="KW-0472">Membrane</keyword>
<feature type="transmembrane region" description="Helical" evidence="1">
    <location>
        <begin position="118"/>
        <end position="145"/>
    </location>
</feature>
<gene>
    <name evidence="2" type="ORF">GRI40_08730</name>
</gene>
<dbReference type="EMBL" id="WTZA01000001">
    <property type="protein sequence ID" value="MXO75296.1"/>
    <property type="molecule type" value="Genomic_DNA"/>
</dbReference>
<evidence type="ECO:0000256" key="1">
    <source>
        <dbReference type="SAM" id="Phobius"/>
    </source>
</evidence>
<dbReference type="Proteomes" id="UP000439522">
    <property type="component" value="Unassembled WGS sequence"/>
</dbReference>
<keyword evidence="1" id="KW-0812">Transmembrane</keyword>
<accession>A0A6I4TFB7</accession>
<dbReference type="AlphaFoldDB" id="A0A6I4TFB7"/>
<name>A0A6I4TFB7_9SPHN</name>
<evidence type="ECO:0000313" key="2">
    <source>
        <dbReference type="EMBL" id="MXO75296.1"/>
    </source>
</evidence>
<feature type="transmembrane region" description="Helical" evidence="1">
    <location>
        <begin position="342"/>
        <end position="359"/>
    </location>
</feature>
<reference evidence="2 3" key="1">
    <citation type="submission" date="2019-12" db="EMBL/GenBank/DDBJ databases">
        <title>Genomic-based taxomic classification of the family Erythrobacteraceae.</title>
        <authorList>
            <person name="Xu L."/>
        </authorList>
    </citation>
    <scope>NUCLEOTIDE SEQUENCE [LARGE SCALE GENOMIC DNA]</scope>
    <source>
        <strain evidence="2 3">100921-2</strain>
    </source>
</reference>